<feature type="domain" description="Major facilitator superfamily (MFS) profile" evidence="7">
    <location>
        <begin position="53"/>
        <end position="493"/>
    </location>
</feature>
<dbReference type="GO" id="GO:0016020">
    <property type="term" value="C:membrane"/>
    <property type="evidence" value="ECO:0007669"/>
    <property type="project" value="UniProtKB-SubCell"/>
</dbReference>
<evidence type="ECO:0000256" key="4">
    <source>
        <dbReference type="ARBA" id="ARBA00022989"/>
    </source>
</evidence>
<feature type="transmembrane region" description="Helical" evidence="6">
    <location>
        <begin position="211"/>
        <end position="234"/>
    </location>
</feature>
<name>A0A8H8BWG9_9HELO</name>
<feature type="transmembrane region" description="Helical" evidence="6">
    <location>
        <begin position="319"/>
        <end position="339"/>
    </location>
</feature>
<evidence type="ECO:0000256" key="5">
    <source>
        <dbReference type="ARBA" id="ARBA00023136"/>
    </source>
</evidence>
<keyword evidence="9" id="KW-1185">Reference proteome</keyword>
<feature type="transmembrane region" description="Helical" evidence="6">
    <location>
        <begin position="432"/>
        <end position="454"/>
    </location>
</feature>
<protein>
    <recommendedName>
        <fullName evidence="7">Major facilitator superfamily (MFS) profile domain-containing protein</fullName>
    </recommendedName>
</protein>
<keyword evidence="2" id="KW-0813">Transport</keyword>
<keyword evidence="3 6" id="KW-0812">Transmembrane</keyword>
<accession>A0A8H8BWG9</accession>
<evidence type="ECO:0000256" key="3">
    <source>
        <dbReference type="ARBA" id="ARBA00022692"/>
    </source>
</evidence>
<evidence type="ECO:0000259" key="7">
    <source>
        <dbReference type="PROSITE" id="PS50850"/>
    </source>
</evidence>
<organism evidence="8 9">
    <name type="scientific">Cadophora malorum</name>
    <dbReference type="NCBI Taxonomy" id="108018"/>
    <lineage>
        <taxon>Eukaryota</taxon>
        <taxon>Fungi</taxon>
        <taxon>Dikarya</taxon>
        <taxon>Ascomycota</taxon>
        <taxon>Pezizomycotina</taxon>
        <taxon>Leotiomycetes</taxon>
        <taxon>Helotiales</taxon>
        <taxon>Ploettnerulaceae</taxon>
        <taxon>Cadophora</taxon>
    </lineage>
</organism>
<dbReference type="PROSITE" id="PS50850">
    <property type="entry name" value="MFS"/>
    <property type="match status" value="1"/>
</dbReference>
<comment type="caution">
    <text evidence="8">The sequence shown here is derived from an EMBL/GenBank/DDBJ whole genome shotgun (WGS) entry which is preliminary data.</text>
</comment>
<dbReference type="SUPFAM" id="SSF103473">
    <property type="entry name" value="MFS general substrate transporter"/>
    <property type="match status" value="1"/>
</dbReference>
<keyword evidence="4 6" id="KW-1133">Transmembrane helix</keyword>
<evidence type="ECO:0000313" key="8">
    <source>
        <dbReference type="EMBL" id="KAG4426561.1"/>
    </source>
</evidence>
<feature type="transmembrane region" description="Helical" evidence="6">
    <location>
        <begin position="45"/>
        <end position="64"/>
    </location>
</feature>
<sequence>MATHHKEDEKVVSIPLEHIENSNERITSEDAAEDTVGALKREKLLVLKIDLLILPLIAMVYFFASMGRSDLANASVAGMTEELELSPQDYSNAANMFLIGYIFWQLPGTLLVRKIGPPRQFAAAMVAWGTITAVTVKVNSSGQLLAMRFLVGTAEAFIQGAVFYLSFFYTYRELATRGGIFYSMATLAGAFNGMIAYAITKDLNGRGGWLAWRWIFLIEGILPIGASIFVWLLLPVSPSQARFGFSEEEKRLAVARSQSAHNNLEEKLDLKKIHKPLLSLSFWGFMLISCCAHFATGSFSNFLPLLVRGFGYSRLDTQLFTVIVYACAFVGMISFCVIADKTNKRGLTLAAANAFTILGYTLLVCLTSKEGQFAATCITAFGAFPAIILQLSWMAMNVVGYTNRGASLAFSNIFSQIFAICGNQAYTNHRKGNSAALGLSVLSFVTALALRWYLNFRNTQKRANQTMAADADAVKINAIIEQGAKHPDFLYTI</sequence>
<dbReference type="Gene3D" id="1.20.1250.20">
    <property type="entry name" value="MFS general substrate transporter like domains"/>
    <property type="match status" value="2"/>
</dbReference>
<feature type="transmembrane region" description="Helical" evidence="6">
    <location>
        <begin position="145"/>
        <end position="167"/>
    </location>
</feature>
<keyword evidence="5 6" id="KW-0472">Membrane</keyword>
<comment type="subcellular location">
    <subcellularLocation>
        <location evidence="1">Membrane</location>
        <topology evidence="1">Multi-pass membrane protein</topology>
    </subcellularLocation>
</comment>
<dbReference type="Proteomes" id="UP000664132">
    <property type="component" value="Unassembled WGS sequence"/>
</dbReference>
<evidence type="ECO:0000256" key="6">
    <source>
        <dbReference type="SAM" id="Phobius"/>
    </source>
</evidence>
<gene>
    <name evidence="8" type="ORF">IFR04_000443</name>
</gene>
<dbReference type="OrthoDB" id="2985014at2759"/>
<dbReference type="Pfam" id="PF07690">
    <property type="entry name" value="MFS_1"/>
    <property type="match status" value="1"/>
</dbReference>
<dbReference type="PANTHER" id="PTHR43791:SF36">
    <property type="entry name" value="TRANSPORTER, PUTATIVE (AFU_ORTHOLOGUE AFUA_6G08340)-RELATED"/>
    <property type="match status" value="1"/>
</dbReference>
<reference evidence="8" key="1">
    <citation type="submission" date="2021-02" db="EMBL/GenBank/DDBJ databases">
        <title>Genome sequence Cadophora malorum strain M34.</title>
        <authorList>
            <person name="Stefanovic E."/>
            <person name="Vu D."/>
            <person name="Scully C."/>
            <person name="Dijksterhuis J."/>
            <person name="Roader J."/>
            <person name="Houbraken J."/>
        </authorList>
    </citation>
    <scope>NUCLEOTIDE SEQUENCE</scope>
    <source>
        <strain evidence="8">M34</strain>
    </source>
</reference>
<feature type="transmembrane region" description="Helical" evidence="6">
    <location>
        <begin position="277"/>
        <end position="299"/>
    </location>
</feature>
<dbReference type="AlphaFoldDB" id="A0A8H8BWG9"/>
<dbReference type="InterPro" id="IPR020846">
    <property type="entry name" value="MFS_dom"/>
</dbReference>
<dbReference type="GO" id="GO:0022857">
    <property type="term" value="F:transmembrane transporter activity"/>
    <property type="evidence" value="ECO:0007669"/>
    <property type="project" value="InterPro"/>
</dbReference>
<feature type="transmembrane region" description="Helical" evidence="6">
    <location>
        <begin position="373"/>
        <end position="393"/>
    </location>
</feature>
<feature type="transmembrane region" description="Helical" evidence="6">
    <location>
        <begin position="405"/>
        <end position="426"/>
    </location>
</feature>
<dbReference type="InterPro" id="IPR036259">
    <property type="entry name" value="MFS_trans_sf"/>
</dbReference>
<proteinExistence type="predicted"/>
<dbReference type="InterPro" id="IPR011701">
    <property type="entry name" value="MFS"/>
</dbReference>
<evidence type="ECO:0000256" key="1">
    <source>
        <dbReference type="ARBA" id="ARBA00004141"/>
    </source>
</evidence>
<dbReference type="EMBL" id="JAFJYH010000002">
    <property type="protein sequence ID" value="KAG4426561.1"/>
    <property type="molecule type" value="Genomic_DNA"/>
</dbReference>
<evidence type="ECO:0000256" key="2">
    <source>
        <dbReference type="ARBA" id="ARBA00022448"/>
    </source>
</evidence>
<feature type="transmembrane region" description="Helical" evidence="6">
    <location>
        <begin position="346"/>
        <end position="367"/>
    </location>
</feature>
<feature type="transmembrane region" description="Helical" evidence="6">
    <location>
        <begin position="179"/>
        <end position="199"/>
    </location>
</feature>
<dbReference type="PANTHER" id="PTHR43791">
    <property type="entry name" value="PERMEASE-RELATED"/>
    <property type="match status" value="1"/>
</dbReference>
<evidence type="ECO:0000313" key="9">
    <source>
        <dbReference type="Proteomes" id="UP000664132"/>
    </source>
</evidence>